<dbReference type="Proteomes" id="UP001065549">
    <property type="component" value="Unassembled WGS sequence"/>
</dbReference>
<evidence type="ECO:0000256" key="3">
    <source>
        <dbReference type="ARBA" id="ARBA00022692"/>
    </source>
</evidence>
<comment type="subcellular location">
    <subcellularLocation>
        <location evidence="1">Cell membrane</location>
        <topology evidence="1">Multi-pass membrane protein</topology>
    </subcellularLocation>
</comment>
<feature type="domain" description="Membrane transport protein MMPL" evidence="7">
    <location>
        <begin position="397"/>
        <end position="667"/>
    </location>
</feature>
<evidence type="ECO:0000256" key="6">
    <source>
        <dbReference type="SAM" id="Phobius"/>
    </source>
</evidence>
<feature type="domain" description="Membrane transport protein MMPL" evidence="7">
    <location>
        <begin position="142"/>
        <end position="327"/>
    </location>
</feature>
<evidence type="ECO:0000313" key="9">
    <source>
        <dbReference type="Proteomes" id="UP001065549"/>
    </source>
</evidence>
<dbReference type="Pfam" id="PF03176">
    <property type="entry name" value="MMPL"/>
    <property type="match status" value="2"/>
</dbReference>
<dbReference type="GO" id="GO:0005886">
    <property type="term" value="C:plasma membrane"/>
    <property type="evidence" value="ECO:0007669"/>
    <property type="project" value="UniProtKB-SubCell"/>
</dbReference>
<keyword evidence="5 6" id="KW-0472">Membrane</keyword>
<name>A0A9J6QXZ3_9FIRM</name>
<evidence type="ECO:0000256" key="2">
    <source>
        <dbReference type="ARBA" id="ARBA00022475"/>
    </source>
</evidence>
<dbReference type="RefSeq" id="WP_148395436.1">
    <property type="nucleotide sequence ID" value="NZ_JAJAGH010000001.1"/>
</dbReference>
<keyword evidence="3 6" id="KW-0812">Transmembrane</keyword>
<reference evidence="8" key="1">
    <citation type="submission" date="2022-09" db="EMBL/GenBank/DDBJ databases">
        <title>Culturomic study of gut microbiota in children with autism spectrum disorder.</title>
        <authorList>
            <person name="Efimov B.A."/>
            <person name="Chaplin A.V."/>
            <person name="Sokolova S.R."/>
            <person name="Pikina A.P."/>
            <person name="Korzhanova M."/>
            <person name="Belova V."/>
            <person name="Korostin D."/>
        </authorList>
    </citation>
    <scope>NUCLEOTIDE SEQUENCE</scope>
    <source>
        <strain evidence="8">ASD5510</strain>
    </source>
</reference>
<dbReference type="SUPFAM" id="SSF82866">
    <property type="entry name" value="Multidrug efflux transporter AcrB transmembrane domain"/>
    <property type="match status" value="2"/>
</dbReference>
<organism evidence="8 9">
    <name type="scientific">Hominibacterium faecale</name>
    <dbReference type="NCBI Taxonomy" id="2839743"/>
    <lineage>
        <taxon>Bacteria</taxon>
        <taxon>Bacillati</taxon>
        <taxon>Bacillota</taxon>
        <taxon>Clostridia</taxon>
        <taxon>Peptostreptococcales</taxon>
        <taxon>Anaerovoracaceae</taxon>
        <taxon>Hominibacterium</taxon>
    </lineage>
</organism>
<dbReference type="PANTHER" id="PTHR33406:SF13">
    <property type="entry name" value="MEMBRANE PROTEIN YDFJ"/>
    <property type="match status" value="1"/>
</dbReference>
<dbReference type="InterPro" id="IPR050545">
    <property type="entry name" value="Mycobact_MmpL"/>
</dbReference>
<evidence type="ECO:0000313" key="8">
    <source>
        <dbReference type="EMBL" id="MCU7380353.1"/>
    </source>
</evidence>
<dbReference type="PANTHER" id="PTHR33406">
    <property type="entry name" value="MEMBRANE PROTEIN MJ1562-RELATED"/>
    <property type="match status" value="1"/>
</dbReference>
<comment type="caution">
    <text evidence="8">The sequence shown here is derived from an EMBL/GenBank/DDBJ whole genome shotgun (WGS) entry which is preliminary data.</text>
</comment>
<evidence type="ECO:0000259" key="7">
    <source>
        <dbReference type="Pfam" id="PF03176"/>
    </source>
</evidence>
<feature type="transmembrane region" description="Helical" evidence="6">
    <location>
        <begin position="268"/>
        <end position="288"/>
    </location>
</feature>
<feature type="transmembrane region" description="Helical" evidence="6">
    <location>
        <begin position="174"/>
        <end position="190"/>
    </location>
</feature>
<keyword evidence="9" id="KW-1185">Reference proteome</keyword>
<feature type="transmembrane region" description="Helical" evidence="6">
    <location>
        <begin position="197"/>
        <end position="217"/>
    </location>
</feature>
<evidence type="ECO:0000256" key="4">
    <source>
        <dbReference type="ARBA" id="ARBA00022989"/>
    </source>
</evidence>
<keyword evidence="2" id="KW-1003">Cell membrane</keyword>
<keyword evidence="4 6" id="KW-1133">Transmembrane helix</keyword>
<feature type="transmembrane region" description="Helical" evidence="6">
    <location>
        <begin position="612"/>
        <end position="634"/>
    </location>
</feature>
<feature type="transmembrane region" description="Helical" evidence="6">
    <location>
        <begin position="568"/>
        <end position="591"/>
    </location>
</feature>
<feature type="transmembrane region" description="Helical" evidence="6">
    <location>
        <begin position="300"/>
        <end position="324"/>
    </location>
</feature>
<gene>
    <name evidence="8" type="ORF">OBO34_18670</name>
</gene>
<protein>
    <submittedName>
        <fullName evidence="8">MMPL family transporter</fullName>
    </submittedName>
</protein>
<dbReference type="AlphaFoldDB" id="A0A9J6QXZ3"/>
<evidence type="ECO:0000256" key="1">
    <source>
        <dbReference type="ARBA" id="ARBA00004651"/>
    </source>
</evidence>
<accession>A0A9J6QXZ3</accession>
<sequence length="690" mass="75676">MERFFRAILRHKKTVVVLFLICAVAGAILSTGVKVNYTFADYLPADTPSTIALDTMKEEFGSGAPNARLVVKDVSIPQALALKEKIAAIEGIRDITWLDDGAEVKGPLELISQSVLDQYYKDEKACFILTIDPDRILETYLQVQKLAGEDAAMAGAAVNTAAATATTGIEVGKIMMLVIPLCFIILLLTTTSWFEPVLFMVTIGIAILINLGTNLFFGEISFVTKAACSILQLAVSMDYSIFLLHRFSAYRQEGVPVQDAMIKAIRKSFFTITASGLTTVIGFAALILMEFRIGPDMGTVMAKAIALSMVSVLILLPVLALMSYRWIDKTQHRPLMPKFEGFSKFVNKIRIPALIVFLLVMIPAFLAQSSNDFRYGAGDIFREGTQTYAESVQVEKDFGKTNQLVLMVPKGDTAKEKELSSAIHQIPQVIEVLSFVDAAGPQVPPAYLDQKTRSKLISEHYSRMVISVSTSQESREAFAVVKKLRKLGDQYYGSKYLLAGESATTYDMRDVTTRDMERVNFIAIGAIFLILLITMRSIIIPVILVLVIETSIWINLSVPYFAGEQLQYIAYLIISAIQLGATVDYAILMASRYMEERHLYTKKEALLSTVRHTALSILTSASILTLGGGMLAAISTNGVLIELGTLVARGAVLSAVLVLLVLPGILYSLDKIIGKLTYQSNFAQGGKTHV</sequence>
<dbReference type="Gene3D" id="1.20.1640.10">
    <property type="entry name" value="Multidrug efflux transporter AcrB transmembrane domain"/>
    <property type="match status" value="2"/>
</dbReference>
<feature type="transmembrane region" description="Helical" evidence="6">
    <location>
        <begin position="518"/>
        <end position="535"/>
    </location>
</feature>
<proteinExistence type="predicted"/>
<dbReference type="InterPro" id="IPR004869">
    <property type="entry name" value="MMPL_dom"/>
</dbReference>
<dbReference type="EMBL" id="JAOSHN010000009">
    <property type="protein sequence ID" value="MCU7380353.1"/>
    <property type="molecule type" value="Genomic_DNA"/>
</dbReference>
<evidence type="ECO:0000256" key="5">
    <source>
        <dbReference type="ARBA" id="ARBA00023136"/>
    </source>
</evidence>
<feature type="transmembrane region" description="Helical" evidence="6">
    <location>
        <begin position="646"/>
        <end position="669"/>
    </location>
</feature>